<keyword evidence="1" id="KW-0732">Signal</keyword>
<protein>
    <submittedName>
        <fullName evidence="2">Uncharacterized protein</fullName>
    </submittedName>
</protein>
<dbReference type="PROSITE" id="PS51257">
    <property type="entry name" value="PROKAR_LIPOPROTEIN"/>
    <property type="match status" value="1"/>
</dbReference>
<dbReference type="EMBL" id="FNVR01000038">
    <property type="protein sequence ID" value="SEG44527.1"/>
    <property type="molecule type" value="Genomic_DNA"/>
</dbReference>
<feature type="chain" id="PRO_5009292443" evidence="1">
    <location>
        <begin position="23"/>
        <end position="56"/>
    </location>
</feature>
<sequence>MKSNFVKSVSFLFFSLMLVVSGCELTPFVPKPGGLDKYDPNAKIFDIEGIMREIYP</sequence>
<name>A0A1H6A8Z7_9BACT</name>
<dbReference type="AlphaFoldDB" id="A0A1H6A8Z7"/>
<dbReference type="Proteomes" id="UP000236736">
    <property type="component" value="Unassembled WGS sequence"/>
</dbReference>
<organism evidence="2 3">
    <name type="scientific">Algoriphagus boritolerans DSM 17298 = JCM 18970</name>
    <dbReference type="NCBI Taxonomy" id="1120964"/>
    <lineage>
        <taxon>Bacteria</taxon>
        <taxon>Pseudomonadati</taxon>
        <taxon>Bacteroidota</taxon>
        <taxon>Cytophagia</taxon>
        <taxon>Cytophagales</taxon>
        <taxon>Cyclobacteriaceae</taxon>
        <taxon>Algoriphagus</taxon>
    </lineage>
</organism>
<evidence type="ECO:0000313" key="2">
    <source>
        <dbReference type="EMBL" id="SEG44527.1"/>
    </source>
</evidence>
<reference evidence="3" key="1">
    <citation type="submission" date="2016-10" db="EMBL/GenBank/DDBJ databases">
        <authorList>
            <person name="Varghese N."/>
            <person name="Submissions S."/>
        </authorList>
    </citation>
    <scope>NUCLEOTIDE SEQUENCE [LARGE SCALE GENOMIC DNA]</scope>
    <source>
        <strain evidence="3">DSM 17298</strain>
    </source>
</reference>
<gene>
    <name evidence="2" type="ORF">SAMN03080598_03966</name>
</gene>
<keyword evidence="3" id="KW-1185">Reference proteome</keyword>
<proteinExistence type="predicted"/>
<feature type="signal peptide" evidence="1">
    <location>
        <begin position="1"/>
        <end position="22"/>
    </location>
</feature>
<accession>A0A1H6A8Z7</accession>
<evidence type="ECO:0000313" key="3">
    <source>
        <dbReference type="Proteomes" id="UP000236736"/>
    </source>
</evidence>
<evidence type="ECO:0000256" key="1">
    <source>
        <dbReference type="SAM" id="SignalP"/>
    </source>
</evidence>
<dbReference type="RefSeq" id="WP_160111287.1">
    <property type="nucleotide sequence ID" value="NZ_BBFN01000051.1"/>
</dbReference>